<dbReference type="SUPFAM" id="SSF51322">
    <property type="entry name" value="Cyanovirin-N"/>
    <property type="match status" value="1"/>
</dbReference>
<dbReference type="PANTHER" id="PTHR42076:SF1">
    <property type="entry name" value="CYANOVIRIN-N DOMAIN-CONTAINING PROTEIN"/>
    <property type="match status" value="1"/>
</dbReference>
<proteinExistence type="predicted"/>
<dbReference type="Proteomes" id="UP000326532">
    <property type="component" value="Unassembled WGS sequence"/>
</dbReference>
<name>A0A5N6E4I6_ASPPA</name>
<dbReference type="AlphaFoldDB" id="A0A5N6E4I6"/>
<dbReference type="EMBL" id="ML734936">
    <property type="protein sequence ID" value="KAB8212298.1"/>
    <property type="molecule type" value="Genomic_DNA"/>
</dbReference>
<accession>A0A5N6E4I6</accession>
<evidence type="ECO:0000313" key="3">
    <source>
        <dbReference type="Proteomes" id="UP000326532"/>
    </source>
</evidence>
<evidence type="ECO:0000259" key="1">
    <source>
        <dbReference type="Pfam" id="PF08881"/>
    </source>
</evidence>
<sequence length="145" mass="16192">MSNKPFNETARNLKLDEAAEENDDYILCGELQNDEGEWVSAEIDLNEVFGASQSSAQVEWGGKGFSKLADCVEFSVNPIPVPTAEDDVHGQLQERPILCVTIQPDWSDEQVEACVDLSDGIVNNNGQFEFRLDRVPQDQRIVKAY</sequence>
<dbReference type="Gene3D" id="2.30.60.10">
    <property type="entry name" value="Cyanovirin-N"/>
    <property type="match status" value="1"/>
</dbReference>
<evidence type="ECO:0000313" key="2">
    <source>
        <dbReference type="EMBL" id="KAB8212298.1"/>
    </source>
</evidence>
<dbReference type="InterPro" id="IPR011058">
    <property type="entry name" value="Cyanovirin-N"/>
</dbReference>
<dbReference type="Pfam" id="PF08881">
    <property type="entry name" value="CVNH"/>
    <property type="match status" value="1"/>
</dbReference>
<protein>
    <recommendedName>
        <fullName evidence="1">Cyanovirin-N domain-containing protein</fullName>
    </recommendedName>
</protein>
<dbReference type="InterPro" id="IPR036673">
    <property type="entry name" value="Cyanovirin-N_sf"/>
</dbReference>
<dbReference type="OMA" id="IQPDWSD"/>
<feature type="domain" description="Cyanovirin-N" evidence="1">
    <location>
        <begin position="6"/>
        <end position="129"/>
    </location>
</feature>
<organism evidence="2 3">
    <name type="scientific">Aspergillus parasiticus</name>
    <dbReference type="NCBI Taxonomy" id="5067"/>
    <lineage>
        <taxon>Eukaryota</taxon>
        <taxon>Fungi</taxon>
        <taxon>Dikarya</taxon>
        <taxon>Ascomycota</taxon>
        <taxon>Pezizomycotina</taxon>
        <taxon>Eurotiomycetes</taxon>
        <taxon>Eurotiomycetidae</taxon>
        <taxon>Eurotiales</taxon>
        <taxon>Aspergillaceae</taxon>
        <taxon>Aspergillus</taxon>
        <taxon>Aspergillus subgen. Circumdati</taxon>
    </lineage>
</organism>
<dbReference type="PANTHER" id="PTHR42076">
    <property type="entry name" value="CYANOVIRIN-N HOMOLOG"/>
    <property type="match status" value="1"/>
</dbReference>
<keyword evidence="3" id="KW-1185">Reference proteome</keyword>
<reference evidence="2 3" key="1">
    <citation type="submission" date="2019-04" db="EMBL/GenBank/DDBJ databases">
        <title>Fungal friends and foes A comparative genomics study of 23 Aspergillus species from section Flavi.</title>
        <authorList>
            <consortium name="DOE Joint Genome Institute"/>
            <person name="Kjaerbolling I."/>
            <person name="Vesth T.C."/>
            <person name="Frisvad J.C."/>
            <person name="Nybo J.L."/>
            <person name="Theobald S."/>
            <person name="Kildgaard S."/>
            <person name="Petersen T.I."/>
            <person name="Kuo A."/>
            <person name="Sato A."/>
            <person name="Lyhne E.K."/>
            <person name="Kogle M.E."/>
            <person name="Wiebenga A."/>
            <person name="Kun R.S."/>
            <person name="Lubbers R.J."/>
            <person name="Makela M.R."/>
            <person name="Barry K."/>
            <person name="Chovatia M."/>
            <person name="Clum A."/>
            <person name="Daum C."/>
            <person name="Haridas S."/>
            <person name="He G."/>
            <person name="LaButti K."/>
            <person name="Lipzen A."/>
            <person name="Mondo S."/>
            <person name="Pangilinan J."/>
            <person name="Riley R."/>
            <person name="Salamov A."/>
            <person name="Simmons B.A."/>
            <person name="Magnuson J.K."/>
            <person name="Henrissat B."/>
            <person name="Mortensen U.H."/>
            <person name="Larsen T.O."/>
            <person name="De vries R.P."/>
            <person name="Grigoriev I.V."/>
            <person name="Machida M."/>
            <person name="Baker S.E."/>
            <person name="Andersen M.R."/>
        </authorList>
    </citation>
    <scope>NUCLEOTIDE SEQUENCE [LARGE SCALE GENOMIC DNA]</scope>
    <source>
        <strain evidence="2 3">CBS 117618</strain>
    </source>
</reference>
<dbReference type="VEuPathDB" id="FungiDB:BDV34DRAFT_218684"/>
<gene>
    <name evidence="2" type="ORF">BDV34DRAFT_218684</name>
</gene>